<evidence type="ECO:0000256" key="7">
    <source>
        <dbReference type="SAM" id="Phobius"/>
    </source>
</evidence>
<feature type="transmembrane region" description="Helical" evidence="7">
    <location>
        <begin position="12"/>
        <end position="33"/>
    </location>
</feature>
<keyword evidence="7" id="KW-0472">Membrane</keyword>
<keyword evidence="3" id="KW-0597">Phosphoprotein</keyword>
<dbReference type="GO" id="GO:0005524">
    <property type="term" value="F:ATP binding"/>
    <property type="evidence" value="ECO:0007669"/>
    <property type="project" value="UniProtKB-KW"/>
</dbReference>
<dbReference type="SUPFAM" id="SSF55874">
    <property type="entry name" value="ATPase domain of HSP90 chaperone/DNA topoisomerase II/histidine kinase"/>
    <property type="match status" value="1"/>
</dbReference>
<dbReference type="PROSITE" id="PS50109">
    <property type="entry name" value="HIS_KIN"/>
    <property type="match status" value="1"/>
</dbReference>
<dbReference type="EMBL" id="JAVRHU010000001">
    <property type="protein sequence ID" value="MDT0621100.1"/>
    <property type="molecule type" value="Genomic_DNA"/>
</dbReference>
<dbReference type="Gene3D" id="3.30.565.10">
    <property type="entry name" value="Histidine kinase-like ATPase, C-terminal domain"/>
    <property type="match status" value="1"/>
</dbReference>
<feature type="transmembrane region" description="Helical" evidence="7">
    <location>
        <begin position="115"/>
        <end position="136"/>
    </location>
</feature>
<dbReference type="SMART" id="SM00387">
    <property type="entry name" value="HATPase_c"/>
    <property type="match status" value="1"/>
</dbReference>
<dbReference type="Gene3D" id="1.10.287.130">
    <property type="match status" value="1"/>
</dbReference>
<keyword evidence="7" id="KW-1133">Transmembrane helix</keyword>
<keyword evidence="4" id="KW-0808">Transferase</keyword>
<evidence type="ECO:0000256" key="4">
    <source>
        <dbReference type="ARBA" id="ARBA00022679"/>
    </source>
</evidence>
<dbReference type="InterPro" id="IPR036890">
    <property type="entry name" value="HATPase_C_sf"/>
</dbReference>
<evidence type="ECO:0000256" key="5">
    <source>
        <dbReference type="ARBA" id="ARBA00022777"/>
    </source>
</evidence>
<dbReference type="PANTHER" id="PTHR43304">
    <property type="entry name" value="PHYTOCHROME-LIKE PROTEIN CPH1"/>
    <property type="match status" value="1"/>
</dbReference>
<feature type="domain" description="Histidine kinase" evidence="8">
    <location>
        <begin position="204"/>
        <end position="418"/>
    </location>
</feature>
<dbReference type="InterPro" id="IPR003594">
    <property type="entry name" value="HATPase_dom"/>
</dbReference>
<protein>
    <recommendedName>
        <fullName evidence="2">histidine kinase</fullName>
        <ecNumber evidence="2">2.7.13.3</ecNumber>
    </recommendedName>
</protein>
<organism evidence="9 10">
    <name type="scientific">Croceitalea vernalis</name>
    <dbReference type="NCBI Taxonomy" id="3075599"/>
    <lineage>
        <taxon>Bacteria</taxon>
        <taxon>Pseudomonadati</taxon>
        <taxon>Bacteroidota</taxon>
        <taxon>Flavobacteriia</taxon>
        <taxon>Flavobacteriales</taxon>
        <taxon>Flavobacteriaceae</taxon>
        <taxon>Croceitalea</taxon>
    </lineage>
</organism>
<proteinExistence type="predicted"/>
<keyword evidence="7" id="KW-0812">Transmembrane</keyword>
<feature type="transmembrane region" description="Helical" evidence="7">
    <location>
        <begin position="148"/>
        <end position="165"/>
    </location>
</feature>
<dbReference type="Proteomes" id="UP001250662">
    <property type="component" value="Unassembled WGS sequence"/>
</dbReference>
<evidence type="ECO:0000313" key="9">
    <source>
        <dbReference type="EMBL" id="MDT0621100.1"/>
    </source>
</evidence>
<evidence type="ECO:0000256" key="3">
    <source>
        <dbReference type="ARBA" id="ARBA00022553"/>
    </source>
</evidence>
<dbReference type="Pfam" id="PF02518">
    <property type="entry name" value="HATPase_c"/>
    <property type="match status" value="1"/>
</dbReference>
<dbReference type="SUPFAM" id="SSF47384">
    <property type="entry name" value="Homodimeric domain of signal transducing histidine kinase"/>
    <property type="match status" value="1"/>
</dbReference>
<evidence type="ECO:0000256" key="1">
    <source>
        <dbReference type="ARBA" id="ARBA00000085"/>
    </source>
</evidence>
<name>A0ABU3BG33_9FLAO</name>
<dbReference type="InterPro" id="IPR005467">
    <property type="entry name" value="His_kinase_dom"/>
</dbReference>
<feature type="transmembrane region" description="Helical" evidence="7">
    <location>
        <begin position="69"/>
        <end position="94"/>
    </location>
</feature>
<evidence type="ECO:0000259" key="8">
    <source>
        <dbReference type="PROSITE" id="PS50109"/>
    </source>
</evidence>
<keyword evidence="6" id="KW-0175">Coiled coil</keyword>
<comment type="catalytic activity">
    <reaction evidence="1">
        <text>ATP + protein L-histidine = ADP + protein N-phospho-L-histidine.</text>
        <dbReference type="EC" id="2.7.13.3"/>
    </reaction>
</comment>
<comment type="caution">
    <text evidence="9">The sequence shown here is derived from an EMBL/GenBank/DDBJ whole genome shotgun (WGS) entry which is preliminary data.</text>
</comment>
<evidence type="ECO:0000256" key="2">
    <source>
        <dbReference type="ARBA" id="ARBA00012438"/>
    </source>
</evidence>
<dbReference type="PRINTS" id="PR00344">
    <property type="entry name" value="BCTRLSENSOR"/>
</dbReference>
<accession>A0ABU3BG33</accession>
<dbReference type="RefSeq" id="WP_311387269.1">
    <property type="nucleotide sequence ID" value="NZ_JAVRHU010000001.1"/>
</dbReference>
<dbReference type="InterPro" id="IPR052162">
    <property type="entry name" value="Sensor_kinase/Photoreceptor"/>
</dbReference>
<sequence>MLSIKKKTNLNYVLKVVHLISALGALLVFFITITSYPQRLRIFILSVAGLYLLPVFIKYNSFSKFYSIYNAFIIPLWFAMAIFLFGGYFAQALASLTSIFISHLLMRKTPKLRKWAFFVQISLFVLPTIYVNLYGPLFEEINIPFDELVVYFCCLIWLSIIFVIYDEQKTKSFTRKLELKNDSLIELNKKLKDKNRQIKEFTDILHHDLQEPVRNISEFAKQILDKKEKTSKNSKSEINNQLEFIYQSSTRMGQLVNRVSEYVQIGVTQSKKNIDCNKLIREVLEDIALRIKETNTKINITVLPKIKGQETEIRMLFQNLILNAIKFSKTSLNPNIEISASNADSKFHFIVKDNGIGIPEHQLVQIFRPFFRLHSRDKYEGIGLGLHNCLRIIELHNGTIWAESKENKGTTIHFTIEK</sequence>
<dbReference type="PANTHER" id="PTHR43304:SF1">
    <property type="entry name" value="PAC DOMAIN-CONTAINING PROTEIN"/>
    <property type="match status" value="1"/>
</dbReference>
<dbReference type="InterPro" id="IPR036097">
    <property type="entry name" value="HisK_dim/P_sf"/>
</dbReference>
<dbReference type="EC" id="2.7.13.3" evidence="2"/>
<keyword evidence="5" id="KW-0418">Kinase</keyword>
<dbReference type="InterPro" id="IPR004358">
    <property type="entry name" value="Sig_transdc_His_kin-like_C"/>
</dbReference>
<evidence type="ECO:0000256" key="6">
    <source>
        <dbReference type="SAM" id="Coils"/>
    </source>
</evidence>
<gene>
    <name evidence="9" type="ORF">RM520_05665</name>
</gene>
<feature type="coiled-coil region" evidence="6">
    <location>
        <begin position="174"/>
        <end position="204"/>
    </location>
</feature>
<keyword evidence="9" id="KW-0067">ATP-binding</keyword>
<evidence type="ECO:0000313" key="10">
    <source>
        <dbReference type="Proteomes" id="UP001250662"/>
    </source>
</evidence>
<reference evidence="9 10" key="1">
    <citation type="submission" date="2023-09" db="EMBL/GenBank/DDBJ databases">
        <authorList>
            <person name="Rey-Velasco X."/>
        </authorList>
    </citation>
    <scope>NUCLEOTIDE SEQUENCE [LARGE SCALE GENOMIC DNA]</scope>
    <source>
        <strain evidence="9 10">P007</strain>
    </source>
</reference>
<keyword evidence="10" id="KW-1185">Reference proteome</keyword>
<keyword evidence="9" id="KW-0547">Nucleotide-binding</keyword>